<dbReference type="AlphaFoldDB" id="A0A839UTU2"/>
<feature type="chain" id="PRO_5032609429" evidence="1">
    <location>
        <begin position="23"/>
        <end position="73"/>
    </location>
</feature>
<sequence>MKFTLIHMALIAAGISLLSACAELKDTGKTIGHGTKDVATAIGHASRDTVKAVGRNTKKVVEDLAEESEEAAE</sequence>
<name>A0A839UTU2_9GAMM</name>
<dbReference type="Proteomes" id="UP000559987">
    <property type="component" value="Unassembled WGS sequence"/>
</dbReference>
<reference evidence="2 3" key="1">
    <citation type="submission" date="2020-08" db="EMBL/GenBank/DDBJ databases">
        <title>Genomic Encyclopedia of Type Strains, Phase III (KMG-III): the genomes of soil and plant-associated and newly described type strains.</title>
        <authorList>
            <person name="Whitman W."/>
        </authorList>
    </citation>
    <scope>NUCLEOTIDE SEQUENCE [LARGE SCALE GENOMIC DNA]</scope>
    <source>
        <strain evidence="2 3">CECT 8571</strain>
    </source>
</reference>
<organism evidence="2 3">
    <name type="scientific">Simiduia aestuariiviva</name>
    <dbReference type="NCBI Taxonomy" id="1510459"/>
    <lineage>
        <taxon>Bacteria</taxon>
        <taxon>Pseudomonadati</taxon>
        <taxon>Pseudomonadota</taxon>
        <taxon>Gammaproteobacteria</taxon>
        <taxon>Cellvibrionales</taxon>
        <taxon>Cellvibrionaceae</taxon>
        <taxon>Simiduia</taxon>
    </lineage>
</organism>
<protein>
    <submittedName>
        <fullName evidence="2">Gas vesicle protein</fullName>
    </submittedName>
</protein>
<dbReference type="RefSeq" id="WP_183910857.1">
    <property type="nucleotide sequence ID" value="NZ_JACHXZ010000003.1"/>
</dbReference>
<gene>
    <name evidence="2" type="ORF">FHS30_002594</name>
</gene>
<comment type="caution">
    <text evidence="2">The sequence shown here is derived from an EMBL/GenBank/DDBJ whole genome shotgun (WGS) entry which is preliminary data.</text>
</comment>
<dbReference type="PROSITE" id="PS51257">
    <property type="entry name" value="PROKAR_LIPOPROTEIN"/>
    <property type="match status" value="1"/>
</dbReference>
<evidence type="ECO:0000256" key="1">
    <source>
        <dbReference type="SAM" id="SignalP"/>
    </source>
</evidence>
<feature type="signal peptide" evidence="1">
    <location>
        <begin position="1"/>
        <end position="22"/>
    </location>
</feature>
<keyword evidence="3" id="KW-1185">Reference proteome</keyword>
<keyword evidence="1" id="KW-0732">Signal</keyword>
<dbReference type="EMBL" id="JACHXZ010000003">
    <property type="protein sequence ID" value="MBB3169386.1"/>
    <property type="molecule type" value="Genomic_DNA"/>
</dbReference>
<evidence type="ECO:0000313" key="2">
    <source>
        <dbReference type="EMBL" id="MBB3169386.1"/>
    </source>
</evidence>
<accession>A0A839UTU2</accession>
<proteinExistence type="predicted"/>
<evidence type="ECO:0000313" key="3">
    <source>
        <dbReference type="Proteomes" id="UP000559987"/>
    </source>
</evidence>